<name>A0AAV4BSX3_9GAST</name>
<dbReference type="EMBL" id="BLXT01005315">
    <property type="protein sequence ID" value="GFO21909.1"/>
    <property type="molecule type" value="Genomic_DNA"/>
</dbReference>
<dbReference type="Proteomes" id="UP000735302">
    <property type="component" value="Unassembled WGS sequence"/>
</dbReference>
<reference evidence="2 3" key="1">
    <citation type="journal article" date="2021" name="Elife">
        <title>Chloroplast acquisition without the gene transfer in kleptoplastic sea slugs, Plakobranchus ocellatus.</title>
        <authorList>
            <person name="Maeda T."/>
            <person name="Takahashi S."/>
            <person name="Yoshida T."/>
            <person name="Shimamura S."/>
            <person name="Takaki Y."/>
            <person name="Nagai Y."/>
            <person name="Toyoda A."/>
            <person name="Suzuki Y."/>
            <person name="Arimoto A."/>
            <person name="Ishii H."/>
            <person name="Satoh N."/>
            <person name="Nishiyama T."/>
            <person name="Hasebe M."/>
            <person name="Maruyama T."/>
            <person name="Minagawa J."/>
            <person name="Obokata J."/>
            <person name="Shigenobu S."/>
        </authorList>
    </citation>
    <scope>NUCLEOTIDE SEQUENCE [LARGE SCALE GENOMIC DNA]</scope>
</reference>
<proteinExistence type="predicted"/>
<dbReference type="AlphaFoldDB" id="A0AAV4BSX3"/>
<keyword evidence="3" id="KW-1185">Reference proteome</keyword>
<sequence>MTKYVEKTNIQSERIIVRTIKTRAGQLKIIQVYAPRTIHDDEDVEIFYKELGKALDENKSRDSHVQQEAPGRHPASARKSNTDQISKIAT</sequence>
<accession>A0AAV4BSX3</accession>
<comment type="caution">
    <text evidence="2">The sequence shown here is derived from an EMBL/GenBank/DDBJ whole genome shotgun (WGS) entry which is preliminary data.</text>
</comment>
<gene>
    <name evidence="2" type="ORF">PoB_004841400</name>
</gene>
<evidence type="ECO:0000313" key="3">
    <source>
        <dbReference type="Proteomes" id="UP000735302"/>
    </source>
</evidence>
<feature type="compositionally biased region" description="Polar residues" evidence="1">
    <location>
        <begin position="78"/>
        <end position="90"/>
    </location>
</feature>
<organism evidence="2 3">
    <name type="scientific">Plakobranchus ocellatus</name>
    <dbReference type="NCBI Taxonomy" id="259542"/>
    <lineage>
        <taxon>Eukaryota</taxon>
        <taxon>Metazoa</taxon>
        <taxon>Spiralia</taxon>
        <taxon>Lophotrochozoa</taxon>
        <taxon>Mollusca</taxon>
        <taxon>Gastropoda</taxon>
        <taxon>Heterobranchia</taxon>
        <taxon>Euthyneura</taxon>
        <taxon>Panpulmonata</taxon>
        <taxon>Sacoglossa</taxon>
        <taxon>Placobranchoidea</taxon>
        <taxon>Plakobranchidae</taxon>
        <taxon>Plakobranchus</taxon>
    </lineage>
</organism>
<feature type="region of interest" description="Disordered" evidence="1">
    <location>
        <begin position="57"/>
        <end position="90"/>
    </location>
</feature>
<evidence type="ECO:0000256" key="1">
    <source>
        <dbReference type="SAM" id="MobiDB-lite"/>
    </source>
</evidence>
<protein>
    <submittedName>
        <fullName evidence="2">Uncharacterized protein</fullName>
    </submittedName>
</protein>
<evidence type="ECO:0000313" key="2">
    <source>
        <dbReference type="EMBL" id="GFO21909.1"/>
    </source>
</evidence>